<dbReference type="EC" id="6.1.1.15" evidence="2"/>
<accession>A0AAF0DWT9</accession>
<dbReference type="GO" id="GO:0004827">
    <property type="term" value="F:proline-tRNA ligase activity"/>
    <property type="evidence" value="ECO:0007669"/>
    <property type="project" value="UniProtKB-EC"/>
</dbReference>
<dbReference type="InterPro" id="IPR036621">
    <property type="entry name" value="Anticodon-bd_dom_sf"/>
</dbReference>
<comment type="catalytic activity">
    <reaction evidence="9">
        <text>tRNA(Pro) + L-proline + ATP = L-prolyl-tRNA(Pro) + AMP + diphosphate</text>
        <dbReference type="Rhea" id="RHEA:14305"/>
        <dbReference type="Rhea" id="RHEA-COMP:9700"/>
        <dbReference type="Rhea" id="RHEA-COMP:9702"/>
        <dbReference type="ChEBI" id="CHEBI:30616"/>
        <dbReference type="ChEBI" id="CHEBI:33019"/>
        <dbReference type="ChEBI" id="CHEBI:60039"/>
        <dbReference type="ChEBI" id="CHEBI:78442"/>
        <dbReference type="ChEBI" id="CHEBI:78532"/>
        <dbReference type="ChEBI" id="CHEBI:456215"/>
        <dbReference type="EC" id="6.1.1.15"/>
    </reaction>
</comment>
<dbReference type="GO" id="GO:0006433">
    <property type="term" value="P:prolyl-tRNA aminoacylation"/>
    <property type="evidence" value="ECO:0007669"/>
    <property type="project" value="InterPro"/>
</dbReference>
<dbReference type="GO" id="GO:0005524">
    <property type="term" value="F:ATP binding"/>
    <property type="evidence" value="ECO:0007669"/>
    <property type="project" value="UniProtKB-KW"/>
</dbReference>
<feature type="domain" description="Aminoacyl-transfer RNA synthetases class-II family profile" evidence="10">
    <location>
        <begin position="1"/>
        <end position="374"/>
    </location>
</feature>
<gene>
    <name evidence="11" type="ORF">MOBT1_000297</name>
</gene>
<dbReference type="InterPro" id="IPR002316">
    <property type="entry name" value="Pro-tRNA-ligase_IIa"/>
</dbReference>
<sequence length="504" mass="55142">MADIGASRVEMPQLLSSALWHKTGRVQTMGSELYRFKDRRDAELILAPTHEEEVTKLIGSDIESHKALPVRVYQVGRKFRDEPRPRAGLLRTKEFLMKDMYSFDMDVTSAKEAYQAVRGAYANIFNRLFDWSFLPQLPHSGPAWREAEADTGSMGGSFSHEFHVEDPIGEDTLLSCDSCSYAANVECAASLASPEQRATSLDQVAVGLYAAADDPACAVAMVYPARATLNPLALARYAGPVWSASTPERVRVVCDSAVEAHDDVLEHAVQRALAEHGAAPVRTTEPSRTMIRTAQVGDHCAECRTGRLEEHRAMEIGHTFLLGARYSEALGYAVVPAGRNQREPLQMGCYGIGVTRILGALAQRAMQTYAQVNPAAAQGKRARAGLVWPTAVAPYVALVLPAIPHTPQKMQAAERLCALLDRGVEPAWRDARADCLTSIRVPAAEIAVDDRPDRSLGSCLFDAELVGYPLVFLLGKHWEKTGEVEVRRIGHATQYATFEGVCPT</sequence>
<keyword evidence="12" id="KW-1185">Reference proteome</keyword>
<dbReference type="SUPFAM" id="SSF52954">
    <property type="entry name" value="Class II aaRS ABD-related"/>
    <property type="match status" value="1"/>
</dbReference>
<dbReference type="EMBL" id="CP119934">
    <property type="protein sequence ID" value="WFD01621.1"/>
    <property type="molecule type" value="Genomic_DNA"/>
</dbReference>
<dbReference type="Gene3D" id="3.30.930.10">
    <property type="entry name" value="Bira Bifunctional Protein, Domain 2"/>
    <property type="match status" value="2"/>
</dbReference>
<evidence type="ECO:0000313" key="12">
    <source>
        <dbReference type="Proteomes" id="UP001214603"/>
    </source>
</evidence>
<evidence type="ECO:0000256" key="1">
    <source>
        <dbReference type="ARBA" id="ARBA00008226"/>
    </source>
</evidence>
<keyword evidence="6" id="KW-0648">Protein biosynthesis</keyword>
<dbReference type="InterPro" id="IPR006195">
    <property type="entry name" value="aa-tRNA-synth_II"/>
</dbReference>
<dbReference type="PRINTS" id="PR01046">
    <property type="entry name" value="TRNASYNTHPRO"/>
</dbReference>
<evidence type="ECO:0000313" key="11">
    <source>
        <dbReference type="EMBL" id="WFD01621.1"/>
    </source>
</evidence>
<dbReference type="Proteomes" id="UP001214603">
    <property type="component" value="Chromosome 1"/>
</dbReference>
<dbReference type="AlphaFoldDB" id="A0AAF0DWT9"/>
<dbReference type="GO" id="GO:0005739">
    <property type="term" value="C:mitochondrion"/>
    <property type="evidence" value="ECO:0007669"/>
    <property type="project" value="TreeGrafter"/>
</dbReference>
<evidence type="ECO:0000259" key="10">
    <source>
        <dbReference type="PROSITE" id="PS50862"/>
    </source>
</evidence>
<reference evidence="11" key="1">
    <citation type="submission" date="2023-03" db="EMBL/GenBank/DDBJ databases">
        <title>Mating type loci evolution in Malassezia.</title>
        <authorList>
            <person name="Coelho M.A."/>
        </authorList>
    </citation>
    <scope>NUCLEOTIDE SEQUENCE</scope>
    <source>
        <strain evidence="11">CBS 7876</strain>
    </source>
</reference>
<evidence type="ECO:0000256" key="5">
    <source>
        <dbReference type="ARBA" id="ARBA00022840"/>
    </source>
</evidence>
<evidence type="ECO:0000256" key="6">
    <source>
        <dbReference type="ARBA" id="ARBA00022917"/>
    </source>
</evidence>
<dbReference type="Gene3D" id="3.40.50.800">
    <property type="entry name" value="Anticodon-binding domain"/>
    <property type="match status" value="1"/>
</dbReference>
<keyword evidence="3 11" id="KW-0436">Ligase</keyword>
<dbReference type="SUPFAM" id="SSF55681">
    <property type="entry name" value="Class II aaRS and biotin synthetases"/>
    <property type="match status" value="1"/>
</dbReference>
<evidence type="ECO:0000256" key="8">
    <source>
        <dbReference type="ARBA" id="ARBA00029731"/>
    </source>
</evidence>
<name>A0AAF0DWT9_9BASI</name>
<dbReference type="Pfam" id="PF00587">
    <property type="entry name" value="tRNA-synt_2b"/>
    <property type="match status" value="1"/>
</dbReference>
<comment type="similarity">
    <text evidence="1">Belongs to the class-II aminoacyl-tRNA synthetase family.</text>
</comment>
<organism evidence="11 12">
    <name type="scientific">Malassezia obtusa</name>
    <dbReference type="NCBI Taxonomy" id="76774"/>
    <lineage>
        <taxon>Eukaryota</taxon>
        <taxon>Fungi</taxon>
        <taxon>Dikarya</taxon>
        <taxon>Basidiomycota</taxon>
        <taxon>Ustilaginomycotina</taxon>
        <taxon>Malasseziomycetes</taxon>
        <taxon>Malasseziales</taxon>
        <taxon>Malasseziaceae</taxon>
        <taxon>Malassezia</taxon>
    </lineage>
</organism>
<proteinExistence type="inferred from homology"/>
<evidence type="ECO:0000256" key="4">
    <source>
        <dbReference type="ARBA" id="ARBA00022741"/>
    </source>
</evidence>
<protein>
    <recommendedName>
        <fullName evidence="2">proline--tRNA ligase</fullName>
        <ecNumber evidence="2">6.1.1.15</ecNumber>
    </recommendedName>
    <alternativeName>
        <fullName evidence="8">Prolyl-tRNA synthetase</fullName>
    </alternativeName>
</protein>
<dbReference type="InterPro" id="IPR045864">
    <property type="entry name" value="aa-tRNA-synth_II/BPL/LPL"/>
</dbReference>
<evidence type="ECO:0000256" key="3">
    <source>
        <dbReference type="ARBA" id="ARBA00022598"/>
    </source>
</evidence>
<evidence type="ECO:0000256" key="7">
    <source>
        <dbReference type="ARBA" id="ARBA00023146"/>
    </source>
</evidence>
<keyword evidence="5" id="KW-0067">ATP-binding</keyword>
<dbReference type="PANTHER" id="PTHR42753">
    <property type="entry name" value="MITOCHONDRIAL RIBOSOME PROTEIN L39/PROLYL-TRNA LIGASE FAMILY MEMBER"/>
    <property type="match status" value="1"/>
</dbReference>
<dbReference type="InterPro" id="IPR002314">
    <property type="entry name" value="aa-tRNA-synt_IIb"/>
</dbReference>
<evidence type="ECO:0000256" key="9">
    <source>
        <dbReference type="ARBA" id="ARBA00047671"/>
    </source>
</evidence>
<keyword evidence="4" id="KW-0547">Nucleotide-binding</keyword>
<dbReference type="PROSITE" id="PS50862">
    <property type="entry name" value="AA_TRNA_LIGASE_II"/>
    <property type="match status" value="1"/>
</dbReference>
<dbReference type="InterPro" id="IPR050062">
    <property type="entry name" value="Pro-tRNA_synthetase"/>
</dbReference>
<evidence type="ECO:0000256" key="2">
    <source>
        <dbReference type="ARBA" id="ARBA00012831"/>
    </source>
</evidence>
<keyword evidence="7" id="KW-0030">Aminoacyl-tRNA synthetase</keyword>
<dbReference type="PANTHER" id="PTHR42753:SF2">
    <property type="entry name" value="PROLINE--TRNA LIGASE"/>
    <property type="match status" value="1"/>
</dbReference>